<dbReference type="EMBL" id="JABXYJ010000005">
    <property type="protein sequence ID" value="NVO78179.1"/>
    <property type="molecule type" value="Genomic_DNA"/>
</dbReference>
<dbReference type="NCBIfam" id="TIGR01822">
    <property type="entry name" value="2am3keto_CoA"/>
    <property type="match status" value="1"/>
</dbReference>
<evidence type="ECO:0000256" key="1">
    <source>
        <dbReference type="ARBA" id="ARBA00005029"/>
    </source>
</evidence>
<dbReference type="InterPro" id="IPR015424">
    <property type="entry name" value="PyrdxlP-dep_Trfase"/>
</dbReference>
<dbReference type="UniPathway" id="UPA00046">
    <property type="reaction ID" value="UER00506"/>
</dbReference>
<keyword evidence="3 6" id="KW-0808">Transferase</keyword>
<feature type="binding site" evidence="6">
    <location>
        <position position="141"/>
    </location>
    <ligand>
        <name>substrate</name>
    </ligand>
</feature>
<name>A0A850QG73_9BURK</name>
<dbReference type="FunFam" id="3.40.640.10:FF:000006">
    <property type="entry name" value="5-aminolevulinate synthase, mitochondrial"/>
    <property type="match status" value="1"/>
</dbReference>
<dbReference type="GO" id="GO:0030170">
    <property type="term" value="F:pyridoxal phosphate binding"/>
    <property type="evidence" value="ECO:0007669"/>
    <property type="project" value="UniProtKB-UniRule"/>
</dbReference>
<evidence type="ECO:0000313" key="8">
    <source>
        <dbReference type="EMBL" id="NVO78179.1"/>
    </source>
</evidence>
<comment type="similarity">
    <text evidence="2 6">Belongs to the class-II pyridoxal-phosphate-dependent aminotransferase family.</text>
</comment>
<comment type="caution">
    <text evidence="8">The sequence shown here is derived from an EMBL/GenBank/DDBJ whole genome shotgun (WGS) entry which is preliminary data.</text>
</comment>
<dbReference type="GO" id="GO:0008890">
    <property type="term" value="F:glycine C-acetyltransferase activity"/>
    <property type="evidence" value="ECO:0007669"/>
    <property type="project" value="UniProtKB-UniRule"/>
</dbReference>
<dbReference type="InterPro" id="IPR015421">
    <property type="entry name" value="PyrdxlP-dep_Trfase_major"/>
</dbReference>
<dbReference type="Pfam" id="PF00155">
    <property type="entry name" value="Aminotran_1_2"/>
    <property type="match status" value="1"/>
</dbReference>
<dbReference type="HAMAP" id="MF_00985">
    <property type="entry name" value="2am3keto_CoA_ligase"/>
    <property type="match status" value="1"/>
</dbReference>
<comment type="pathway">
    <text evidence="1">Porphyrin-containing compound metabolism; protoporphyrin-IX biosynthesis; 5-aminolevulinate from glycine: step 1/1.</text>
</comment>
<comment type="subunit">
    <text evidence="6">Homodimer.</text>
</comment>
<dbReference type="InterPro" id="IPR050087">
    <property type="entry name" value="AON_synthase_class-II"/>
</dbReference>
<keyword evidence="5 6" id="KW-0012">Acyltransferase</keyword>
<feature type="modified residue" description="N6-(pyridoxal phosphate)lysine" evidence="6">
    <location>
        <position position="247"/>
    </location>
</feature>
<feature type="binding site" description="in other chain" evidence="6">
    <location>
        <position position="188"/>
    </location>
    <ligand>
        <name>pyridoxal 5'-phosphate</name>
        <dbReference type="ChEBI" id="CHEBI:597326"/>
        <note>ligand shared between dimeric partners</note>
    </ligand>
</feature>
<dbReference type="Proteomes" id="UP000588051">
    <property type="component" value="Unassembled WGS sequence"/>
</dbReference>
<proteinExistence type="inferred from homology"/>
<feature type="binding site" description="in other chain" evidence="6">
    <location>
        <begin position="244"/>
        <end position="247"/>
    </location>
    <ligand>
        <name>pyridoxal 5'-phosphate</name>
        <dbReference type="ChEBI" id="CHEBI:597326"/>
        <note>ligand shared between dimeric partners</note>
    </ligand>
</feature>
<feature type="binding site" evidence="6">
    <location>
        <position position="371"/>
    </location>
    <ligand>
        <name>substrate</name>
    </ligand>
</feature>
<dbReference type="AlphaFoldDB" id="A0A850QG73"/>
<accession>A0A850QG73</accession>
<evidence type="ECO:0000256" key="6">
    <source>
        <dbReference type="HAMAP-Rule" id="MF_00985"/>
    </source>
</evidence>
<comment type="pathway">
    <text evidence="6">Amino-acid degradation; L-threonine degradation via oxydo-reductase pathway; glycine from L-threonine: step 2/2.</text>
</comment>
<comment type="function">
    <text evidence="6">Catalyzes the cleavage of 2-amino-3-ketobutyrate to glycine and acetyl-CoA.</text>
</comment>
<comment type="catalytic activity">
    <reaction evidence="6">
        <text>glycine + acetyl-CoA = (2S)-2-amino-3-oxobutanoate + CoA</text>
        <dbReference type="Rhea" id="RHEA:20736"/>
        <dbReference type="ChEBI" id="CHEBI:57287"/>
        <dbReference type="ChEBI" id="CHEBI:57288"/>
        <dbReference type="ChEBI" id="CHEBI:57305"/>
        <dbReference type="ChEBI" id="CHEBI:78948"/>
        <dbReference type="EC" id="2.3.1.29"/>
    </reaction>
</comment>
<protein>
    <recommendedName>
        <fullName evidence="6">2-amino-3-ketobutyrate coenzyme A ligase</fullName>
        <shortName evidence="6">AKB ligase</shortName>
        <ecNumber evidence="6">2.3.1.29</ecNumber>
    </recommendedName>
    <alternativeName>
        <fullName evidence="6">Glycine acetyltransferase</fullName>
    </alternativeName>
</protein>
<evidence type="ECO:0000256" key="2">
    <source>
        <dbReference type="ARBA" id="ARBA00008392"/>
    </source>
</evidence>
<dbReference type="SUPFAM" id="SSF53383">
    <property type="entry name" value="PLP-dependent transferases"/>
    <property type="match status" value="1"/>
</dbReference>
<dbReference type="EC" id="2.3.1.29" evidence="6"/>
<dbReference type="InterPro" id="IPR015422">
    <property type="entry name" value="PyrdxlP-dep_Trfase_small"/>
</dbReference>
<comment type="cofactor">
    <cofactor evidence="6">
        <name>pyridoxal 5'-phosphate</name>
        <dbReference type="ChEBI" id="CHEBI:597326"/>
    </cofactor>
    <text evidence="6">Binds 1 pyridoxal phosphate per subunit.</text>
</comment>
<feature type="domain" description="Aminotransferase class I/classII large" evidence="7">
    <location>
        <begin position="48"/>
        <end position="389"/>
    </location>
</feature>
<organism evidence="8 9">
    <name type="scientific">Undibacterium oligocarboniphilum</name>
    <dbReference type="NCBI Taxonomy" id="666702"/>
    <lineage>
        <taxon>Bacteria</taxon>
        <taxon>Pseudomonadati</taxon>
        <taxon>Pseudomonadota</taxon>
        <taxon>Betaproteobacteria</taxon>
        <taxon>Burkholderiales</taxon>
        <taxon>Oxalobacteraceae</taxon>
        <taxon>Undibacterium</taxon>
    </lineage>
</organism>
<keyword evidence="9" id="KW-1185">Reference proteome</keyword>
<dbReference type="RefSeq" id="WP_176803928.1">
    <property type="nucleotide sequence ID" value="NZ_JABXYJ010000005.1"/>
</dbReference>
<dbReference type="PANTHER" id="PTHR13693:SF102">
    <property type="entry name" value="2-AMINO-3-KETOBUTYRATE COENZYME A LIGASE, MITOCHONDRIAL"/>
    <property type="match status" value="1"/>
</dbReference>
<evidence type="ECO:0000256" key="3">
    <source>
        <dbReference type="ARBA" id="ARBA00022679"/>
    </source>
</evidence>
<comment type="caution">
    <text evidence="6">Lacks conserved residue(s) required for the propagation of feature annotation.</text>
</comment>
<dbReference type="PANTHER" id="PTHR13693">
    <property type="entry name" value="CLASS II AMINOTRANSFERASE/8-AMINO-7-OXONONANOATE SYNTHASE"/>
    <property type="match status" value="1"/>
</dbReference>
<evidence type="ECO:0000259" key="7">
    <source>
        <dbReference type="Pfam" id="PF00155"/>
    </source>
</evidence>
<sequence length="403" mass="43790">MTQTTSRQQFIGKLSASLHQLREDGLYKPERVLSSRQGAVVTCDDGRQLINLCANNYLGLSGDDSMVQASIDATREFGYGLSSVRFICGTQTVHKQLEKAIAGFVGTEDCILYAAAFDANGGVFEPLFDENDAIISDALNHASIIDGIRLCKATRYRYAHNDMADLETQLKAAADKRHRIIVTDGVFSMDGTIAQLDRICDLADQYDALVMIDECHASGFMGATGRGTHEYHNVMGRIDIITGTLGKALGGAMGGFTAARKEVIDTLRQKSRPYLFSNTLAPSITGASLSVLQRLSASTELRDRLHANTAHFRREIAALGFTIKPGTHPVVPVMLFDAPVAQKFAARLYELGVLVTGFFYPVVPMGQARVRVQLSAAHSIEQLNTALAAFAQAGRELSLIKQI</sequence>
<feature type="binding site" evidence="6">
    <location>
        <begin position="277"/>
        <end position="278"/>
    </location>
    <ligand>
        <name>pyridoxal 5'-phosphate</name>
        <dbReference type="ChEBI" id="CHEBI:597326"/>
        <note>ligand shared between dimeric partners</note>
    </ligand>
</feature>
<dbReference type="Gene3D" id="3.40.640.10">
    <property type="entry name" value="Type I PLP-dependent aspartate aminotransferase-like (Major domain)"/>
    <property type="match status" value="1"/>
</dbReference>
<evidence type="ECO:0000256" key="5">
    <source>
        <dbReference type="ARBA" id="ARBA00023315"/>
    </source>
</evidence>
<dbReference type="Gene3D" id="3.90.1150.10">
    <property type="entry name" value="Aspartate Aminotransferase, domain 1"/>
    <property type="match status" value="1"/>
</dbReference>
<dbReference type="GO" id="GO:0019518">
    <property type="term" value="P:L-threonine catabolic process to glycine"/>
    <property type="evidence" value="ECO:0007669"/>
    <property type="project" value="UniProtKB-UniRule"/>
</dbReference>
<keyword evidence="4 6" id="KW-0663">Pyridoxal phosphate</keyword>
<evidence type="ECO:0000256" key="4">
    <source>
        <dbReference type="ARBA" id="ARBA00022898"/>
    </source>
</evidence>
<dbReference type="InterPro" id="IPR011282">
    <property type="entry name" value="2am3keto_CoA_ligase"/>
</dbReference>
<dbReference type="InterPro" id="IPR004839">
    <property type="entry name" value="Aminotransferase_I/II_large"/>
</dbReference>
<dbReference type="CDD" id="cd06454">
    <property type="entry name" value="KBL_like"/>
    <property type="match status" value="1"/>
</dbReference>
<gene>
    <name evidence="6 8" type="primary">kbl</name>
    <name evidence="8" type="ORF">HV832_10075</name>
</gene>
<reference evidence="8 9" key="1">
    <citation type="submission" date="2020-06" db="EMBL/GenBank/DDBJ databases">
        <authorList>
            <person name="Qiu C."/>
            <person name="Liu Z."/>
        </authorList>
    </citation>
    <scope>NUCLEOTIDE SEQUENCE [LARGE SCALE GENOMIC DNA]</scope>
    <source>
        <strain evidence="8 9">EM 1</strain>
    </source>
</reference>
<dbReference type="NCBIfam" id="NF005394">
    <property type="entry name" value="PRK06939.1"/>
    <property type="match status" value="1"/>
</dbReference>
<evidence type="ECO:0000313" key="9">
    <source>
        <dbReference type="Proteomes" id="UP000588051"/>
    </source>
</evidence>